<feature type="transmembrane region" description="Helical" evidence="1">
    <location>
        <begin position="141"/>
        <end position="159"/>
    </location>
</feature>
<accession>A0ABY0FMC0</accession>
<keyword evidence="4" id="KW-1185">Reference proteome</keyword>
<evidence type="ECO:0000313" key="4">
    <source>
        <dbReference type="Proteomes" id="UP001191019"/>
    </source>
</evidence>
<feature type="domain" description="Prepilin peptidase A24 N-terminal" evidence="2">
    <location>
        <begin position="11"/>
        <end position="97"/>
    </location>
</feature>
<comment type="caution">
    <text evidence="3">The sequence shown here is derived from an EMBL/GenBank/DDBJ whole genome shotgun (WGS) entry which is preliminary data.</text>
</comment>
<sequence length="271" mass="29974">MQILFLTLLFILGACFGSFLCCQARRLHLKQTAKGKTKQKFNARSVCLHCDYQLKWYDNIPIISWIFLCGKCRKCKKKIGFAEILSELGLALAFLALGTTIDPVTANIMEWAIFITTLALTISLGFLAIYDGSYGELPTKYLVLSIICAILISFLKEWASLSVSAFSPQNILEPLASAAILGGIYLILYLVSNGKWVGDGDWLLGTALGLALASPWLSIITLFIANVLACLVMAPVVKKSKNKRIYFGPFMVIAFIITLTFADFFYYAIGM</sequence>
<keyword evidence="1" id="KW-0472">Membrane</keyword>
<gene>
    <name evidence="3" type="primary">comC</name>
    <name evidence="3" type="ORF">G3RUM_00301</name>
</gene>
<dbReference type="Proteomes" id="UP001191019">
    <property type="component" value="Unassembled WGS sequence"/>
</dbReference>
<dbReference type="InterPro" id="IPR050882">
    <property type="entry name" value="Prepilin_peptidase/N-MTase"/>
</dbReference>
<evidence type="ECO:0000256" key="1">
    <source>
        <dbReference type="SAM" id="Phobius"/>
    </source>
</evidence>
<feature type="transmembrane region" description="Helical" evidence="1">
    <location>
        <begin position="246"/>
        <end position="269"/>
    </location>
</feature>
<keyword evidence="1" id="KW-1133">Transmembrane helix</keyword>
<dbReference type="PANTHER" id="PTHR30487:SF0">
    <property type="entry name" value="PREPILIN LEADER PEPTIDASE_N-METHYLTRANSFERASE-RELATED"/>
    <property type="match status" value="1"/>
</dbReference>
<organism evidence="3 4">
    <name type="scientific">Candidatus Nanosyncoccus alces</name>
    <dbReference type="NCBI Taxonomy" id="2171997"/>
    <lineage>
        <taxon>Bacteria</taxon>
        <taxon>Candidatus Saccharimonadota</taxon>
        <taxon>Candidatus Nanosyncoccalia</taxon>
        <taxon>Candidatus Nanosyncoccales</taxon>
        <taxon>Candidatus Nanosyncoccaceae</taxon>
        <taxon>Candidatus Nanosyncoccus</taxon>
    </lineage>
</organism>
<dbReference type="PANTHER" id="PTHR30487">
    <property type="entry name" value="TYPE 4 PREPILIN-LIKE PROTEINS LEADER PEPTIDE-PROCESSING ENZYME"/>
    <property type="match status" value="1"/>
</dbReference>
<feature type="transmembrane region" description="Helical" evidence="1">
    <location>
        <begin position="111"/>
        <end position="129"/>
    </location>
</feature>
<proteinExistence type="predicted"/>
<reference evidence="3 4" key="1">
    <citation type="journal article" date="2018" name="bioRxiv">
        <title>Evidence of independent acquisition and adaption of ultra-small bacteria to human hosts across the highly diverse yet reduced genomes of the phylum Saccharibacteria.</title>
        <authorList>
            <person name="McLean J.S."/>
            <person name="Bor B."/>
            <person name="To T.T."/>
            <person name="Liu Q."/>
            <person name="Kearns K.A."/>
            <person name="Solden L.M."/>
            <person name="Wrighton K.C."/>
            <person name="He X."/>
            <person name="Shi W."/>
        </authorList>
    </citation>
    <scope>NUCLEOTIDE SEQUENCE [LARGE SCALE GENOMIC DNA]</scope>
    <source>
        <strain evidence="3 4">TM7_G3_2_Rum_HOT_351B</strain>
    </source>
</reference>
<protein>
    <submittedName>
        <fullName evidence="3">Type 4 prepilin-like proteins leader peptide-processing enzyme</fullName>
    </submittedName>
</protein>
<evidence type="ECO:0000259" key="2">
    <source>
        <dbReference type="Pfam" id="PF06750"/>
    </source>
</evidence>
<feature type="transmembrane region" description="Helical" evidence="1">
    <location>
        <begin position="211"/>
        <end position="234"/>
    </location>
</feature>
<evidence type="ECO:0000313" key="3">
    <source>
        <dbReference type="EMBL" id="RYC75020.1"/>
    </source>
</evidence>
<dbReference type="EMBL" id="PRLM01000002">
    <property type="protein sequence ID" value="RYC75020.1"/>
    <property type="molecule type" value="Genomic_DNA"/>
</dbReference>
<name>A0ABY0FMC0_9BACT</name>
<dbReference type="RefSeq" id="WP_129734697.1">
    <property type="nucleotide sequence ID" value="NZ_PRLM01000002.1"/>
</dbReference>
<dbReference type="InterPro" id="IPR010627">
    <property type="entry name" value="Prepilin_pept_A24_N"/>
</dbReference>
<keyword evidence="1" id="KW-0812">Transmembrane</keyword>
<feature type="transmembrane region" description="Helical" evidence="1">
    <location>
        <begin position="79"/>
        <end position="99"/>
    </location>
</feature>
<feature type="transmembrane region" description="Helical" evidence="1">
    <location>
        <begin position="171"/>
        <end position="191"/>
    </location>
</feature>
<dbReference type="Pfam" id="PF06750">
    <property type="entry name" value="A24_N_bact"/>
    <property type="match status" value="1"/>
</dbReference>
<reference evidence="3 4" key="2">
    <citation type="journal article" date="2020" name="Cell Rep.">
        <title>Acquisition and Adaptation of Ultra-small Parasitic Reduced Genome Bacteria to Mammalian Hosts.</title>
        <authorList>
            <person name="McLean J.S."/>
            <person name="Bor B."/>
            <person name="Kerns K.A."/>
            <person name="Liu Q."/>
            <person name="To T.T."/>
            <person name="Solden L."/>
            <person name="Hendrickson E.L."/>
            <person name="Wrighton K."/>
            <person name="Shi W."/>
            <person name="He X."/>
        </authorList>
    </citation>
    <scope>NUCLEOTIDE SEQUENCE [LARGE SCALE GENOMIC DNA]</scope>
    <source>
        <strain evidence="3 4">TM7_G3_2_Rum_HOT_351B</strain>
    </source>
</reference>
<dbReference type="Gene3D" id="1.20.120.1220">
    <property type="match status" value="1"/>
</dbReference>